<dbReference type="RefSeq" id="WP_169938998.1">
    <property type="nucleotide sequence ID" value="NZ_CP048833.1"/>
</dbReference>
<proteinExistence type="predicted"/>
<dbReference type="EMBL" id="CP048833">
    <property type="protein sequence ID" value="QJP09250.1"/>
    <property type="molecule type" value="Genomic_DNA"/>
</dbReference>
<gene>
    <name evidence="1" type="ORF">G4G71_15685</name>
</gene>
<keyword evidence="2" id="KW-1185">Reference proteome</keyword>
<dbReference type="PANTHER" id="PTHR35841">
    <property type="entry name" value="PHOSPHONATES-BINDING PERIPLASMIC PROTEIN"/>
    <property type="match status" value="1"/>
</dbReference>
<dbReference type="Proteomes" id="UP000502549">
    <property type="component" value="Chromosome"/>
</dbReference>
<dbReference type="AlphaFoldDB" id="A0A7Z3BLP6"/>
<evidence type="ECO:0000313" key="1">
    <source>
        <dbReference type="EMBL" id="QJP09250.1"/>
    </source>
</evidence>
<dbReference type="KEGG" id="pmui:G4G71_15685"/>
<dbReference type="SUPFAM" id="SSF53850">
    <property type="entry name" value="Periplasmic binding protein-like II"/>
    <property type="match status" value="1"/>
</dbReference>
<organism evidence="1 2">
    <name type="scientific">Pseudomonas multiresinivorans</name>
    <dbReference type="NCBI Taxonomy" id="95301"/>
    <lineage>
        <taxon>Bacteria</taxon>
        <taxon>Pseudomonadati</taxon>
        <taxon>Pseudomonadota</taxon>
        <taxon>Gammaproteobacteria</taxon>
        <taxon>Pseudomonadales</taxon>
        <taxon>Pseudomonadaceae</taxon>
        <taxon>Pseudomonas</taxon>
    </lineage>
</organism>
<reference evidence="1 2" key="1">
    <citation type="submission" date="2020-02" db="EMBL/GenBank/DDBJ databases">
        <title>Complete genome sequence of Pseudomonas multiresinivorans ORNL1.</title>
        <authorList>
            <person name="Podar M."/>
        </authorList>
    </citation>
    <scope>NUCLEOTIDE SEQUENCE [LARGE SCALE GENOMIC DNA]</scope>
    <source>
        <strain evidence="2">populi</strain>
    </source>
</reference>
<sequence>MTLAIAELPMYTAPEVVRNASEEWIAHTLELLGVRRQRWQGDDLHALFLTPDLLFTHTCGYPLMTALRGRVRLVGRPDFDLPHSAGGQHCSLLLVREDEPRNDLESLRGCRGAANNPDSNTGMNLLRHALAPWQRDGRYFSELQWSGSHRQSLAWLRAGRVDLIAVDSATFAYLALHSPQETSGVRLLQRSAQSPTLPYITAADEALAKDVRDAMNLVLEQHPHLSSALRIRRVLSAIEADYQVLLDYEREATSLGLAALHPAQ</sequence>
<dbReference type="Pfam" id="PF12974">
    <property type="entry name" value="Phosphonate-bd"/>
    <property type="match status" value="1"/>
</dbReference>
<dbReference type="Gene3D" id="3.40.190.10">
    <property type="entry name" value="Periplasmic binding protein-like II"/>
    <property type="match status" value="1"/>
</dbReference>
<accession>A0A7Z3BLP6</accession>
<evidence type="ECO:0000313" key="2">
    <source>
        <dbReference type="Proteomes" id="UP000502549"/>
    </source>
</evidence>
<name>A0A7Z3BLP6_9PSED</name>
<dbReference type="PANTHER" id="PTHR35841:SF1">
    <property type="entry name" value="PHOSPHONATES-BINDING PERIPLASMIC PROTEIN"/>
    <property type="match status" value="1"/>
</dbReference>
<protein>
    <submittedName>
        <fullName evidence="1">PhnD/SsuA/transferrin family substrate-binding protein</fullName>
    </submittedName>
</protein>